<feature type="compositionally biased region" description="Basic and acidic residues" evidence="1">
    <location>
        <begin position="32"/>
        <end position="42"/>
    </location>
</feature>
<proteinExistence type="predicted"/>
<evidence type="ECO:0000313" key="3">
    <source>
        <dbReference type="Proteomes" id="UP000054248"/>
    </source>
</evidence>
<dbReference type="Proteomes" id="UP000054248">
    <property type="component" value="Unassembled WGS sequence"/>
</dbReference>
<protein>
    <submittedName>
        <fullName evidence="2">Uncharacterized protein</fullName>
    </submittedName>
</protein>
<name>A0A0C3QV80_9AGAM</name>
<evidence type="ECO:0000256" key="1">
    <source>
        <dbReference type="SAM" id="MobiDB-lite"/>
    </source>
</evidence>
<reference evidence="2 3" key="1">
    <citation type="submission" date="2014-04" db="EMBL/GenBank/DDBJ databases">
        <authorList>
            <consortium name="DOE Joint Genome Institute"/>
            <person name="Kuo A."/>
            <person name="Girlanda M."/>
            <person name="Perotto S."/>
            <person name="Kohler A."/>
            <person name="Nagy L.G."/>
            <person name="Floudas D."/>
            <person name="Copeland A."/>
            <person name="Barry K.W."/>
            <person name="Cichocki N."/>
            <person name="Veneault-Fourrey C."/>
            <person name="LaButti K."/>
            <person name="Lindquist E.A."/>
            <person name="Lipzen A."/>
            <person name="Lundell T."/>
            <person name="Morin E."/>
            <person name="Murat C."/>
            <person name="Sun H."/>
            <person name="Tunlid A."/>
            <person name="Henrissat B."/>
            <person name="Grigoriev I.V."/>
            <person name="Hibbett D.S."/>
            <person name="Martin F."/>
            <person name="Nordberg H.P."/>
            <person name="Cantor M.N."/>
            <person name="Hua S.X."/>
        </authorList>
    </citation>
    <scope>NUCLEOTIDE SEQUENCE [LARGE SCALE GENOMIC DNA]</scope>
    <source>
        <strain evidence="2 3">MUT 4182</strain>
    </source>
</reference>
<gene>
    <name evidence="2" type="ORF">M407DRAFT_241053</name>
</gene>
<evidence type="ECO:0000313" key="2">
    <source>
        <dbReference type="EMBL" id="KIO33451.1"/>
    </source>
</evidence>
<accession>A0A0C3QV80</accession>
<dbReference type="EMBL" id="KN822948">
    <property type="protein sequence ID" value="KIO33451.1"/>
    <property type="molecule type" value="Genomic_DNA"/>
</dbReference>
<dbReference type="AlphaFoldDB" id="A0A0C3QV80"/>
<feature type="region of interest" description="Disordered" evidence="1">
    <location>
        <begin position="29"/>
        <end position="85"/>
    </location>
</feature>
<keyword evidence="3" id="KW-1185">Reference proteome</keyword>
<organism evidence="2 3">
    <name type="scientific">Tulasnella calospora MUT 4182</name>
    <dbReference type="NCBI Taxonomy" id="1051891"/>
    <lineage>
        <taxon>Eukaryota</taxon>
        <taxon>Fungi</taxon>
        <taxon>Dikarya</taxon>
        <taxon>Basidiomycota</taxon>
        <taxon>Agaricomycotina</taxon>
        <taxon>Agaricomycetes</taxon>
        <taxon>Cantharellales</taxon>
        <taxon>Tulasnellaceae</taxon>
        <taxon>Tulasnella</taxon>
    </lineage>
</organism>
<reference evidence="3" key="2">
    <citation type="submission" date="2015-01" db="EMBL/GenBank/DDBJ databases">
        <title>Evolutionary Origins and Diversification of the Mycorrhizal Mutualists.</title>
        <authorList>
            <consortium name="DOE Joint Genome Institute"/>
            <consortium name="Mycorrhizal Genomics Consortium"/>
            <person name="Kohler A."/>
            <person name="Kuo A."/>
            <person name="Nagy L.G."/>
            <person name="Floudas D."/>
            <person name="Copeland A."/>
            <person name="Barry K.W."/>
            <person name="Cichocki N."/>
            <person name="Veneault-Fourrey C."/>
            <person name="LaButti K."/>
            <person name="Lindquist E.A."/>
            <person name="Lipzen A."/>
            <person name="Lundell T."/>
            <person name="Morin E."/>
            <person name="Murat C."/>
            <person name="Riley R."/>
            <person name="Ohm R."/>
            <person name="Sun H."/>
            <person name="Tunlid A."/>
            <person name="Henrissat B."/>
            <person name="Grigoriev I.V."/>
            <person name="Hibbett D.S."/>
            <person name="Martin F."/>
        </authorList>
    </citation>
    <scope>NUCLEOTIDE SEQUENCE [LARGE SCALE GENOMIC DNA]</scope>
    <source>
        <strain evidence="3">MUT 4182</strain>
    </source>
</reference>
<dbReference type="HOGENOM" id="CLU_2514307_0_0_1"/>
<sequence length="85" mass="9834">MFEGELGKKSEQKWKLVWTGAASSKYSQHVSGELRERKYEKPTRRHGISRAFQLRRERGPPCPSNFQNPDELRMRGISGSRGTEL</sequence>